<evidence type="ECO:0000313" key="3">
    <source>
        <dbReference type="Proteomes" id="UP001057375"/>
    </source>
</evidence>
<feature type="region of interest" description="Disordered" evidence="1">
    <location>
        <begin position="314"/>
        <end position="342"/>
    </location>
</feature>
<keyword evidence="3" id="KW-1185">Reference proteome</keyword>
<reference evidence="2" key="1">
    <citation type="submission" date="2022-03" db="EMBL/GenBank/DDBJ databases">
        <title>Draft genome sequence of Aduncisulcus paluster, a free-living microaerophilic Fornicata.</title>
        <authorList>
            <person name="Yuyama I."/>
            <person name="Kume K."/>
            <person name="Tamura T."/>
            <person name="Inagaki Y."/>
            <person name="Hashimoto T."/>
        </authorList>
    </citation>
    <scope>NUCLEOTIDE SEQUENCE</scope>
    <source>
        <strain evidence="2">NY0171</strain>
    </source>
</reference>
<comment type="caution">
    <text evidence="2">The sequence shown here is derived from an EMBL/GenBank/DDBJ whole genome shotgun (WGS) entry which is preliminary data.</text>
</comment>
<gene>
    <name evidence="2" type="ORF">ADUPG1_009140</name>
</gene>
<dbReference type="EMBL" id="BQXS01011146">
    <property type="protein sequence ID" value="GKT36114.1"/>
    <property type="molecule type" value="Genomic_DNA"/>
</dbReference>
<evidence type="ECO:0000313" key="2">
    <source>
        <dbReference type="EMBL" id="GKT36114.1"/>
    </source>
</evidence>
<name>A0ABQ5KXE7_9EUKA</name>
<organism evidence="2 3">
    <name type="scientific">Aduncisulcus paluster</name>
    <dbReference type="NCBI Taxonomy" id="2918883"/>
    <lineage>
        <taxon>Eukaryota</taxon>
        <taxon>Metamonada</taxon>
        <taxon>Carpediemonas-like organisms</taxon>
        <taxon>Aduncisulcus</taxon>
    </lineage>
</organism>
<sequence length="379" mass="43886">MCRMDEKRIGWYIRKNLVENHPIDKNGYVLKFKPGGLGHHGESFYMSESRNICVVCGSDKNLIRTYIIPHHYRKHLPPELKEYDNHDIILLCNSCKLRYDQFSGAHKRYVCRKYGIPPCSLKVIELRGFKKVKSFCSLLHLNLHVLESSLEKESKPNSFSKEDMAISSSSSFGKEPSLDICMKKEREKKGQKHPITKIPQSRLIEMIGDIQHSILSEEALQEYIVSQISCSESSFSGKRRSSSSIPPEESYKGLISLFHTFLTENPSSLFDKHSIYSPLFEFISKLLPPPKTFEGLEHGEAVVKKIMELSSHAEKDAKMEREGDEVRERDIPSSSLDIDREADAEVKEETWIDGWNEFAIEWRDMFVDKMQPEYLKEDW</sequence>
<evidence type="ECO:0000256" key="1">
    <source>
        <dbReference type="SAM" id="MobiDB-lite"/>
    </source>
</evidence>
<protein>
    <submittedName>
        <fullName evidence="2">Exosome complex exonuclease Rrp6-like protein</fullName>
    </submittedName>
</protein>
<proteinExistence type="predicted"/>
<accession>A0ABQ5KXE7</accession>
<dbReference type="Proteomes" id="UP001057375">
    <property type="component" value="Unassembled WGS sequence"/>
</dbReference>